<proteinExistence type="predicted"/>
<dbReference type="Proteomes" id="UP000783686">
    <property type="component" value="Unassembled WGS sequence"/>
</dbReference>
<accession>A0A811KX49</accession>
<evidence type="ECO:0000313" key="2">
    <source>
        <dbReference type="EMBL" id="CAD5220132.1"/>
    </source>
</evidence>
<reference evidence="2" key="1">
    <citation type="submission" date="2020-09" db="EMBL/GenBank/DDBJ databases">
        <authorList>
            <person name="Kikuchi T."/>
        </authorList>
    </citation>
    <scope>NUCLEOTIDE SEQUENCE</scope>
    <source>
        <strain evidence="2">SH1</strain>
    </source>
</reference>
<dbReference type="Proteomes" id="UP000614601">
    <property type="component" value="Unassembled WGS sequence"/>
</dbReference>
<keyword evidence="1" id="KW-0472">Membrane</keyword>
<protein>
    <submittedName>
        <fullName evidence="2">Uncharacterized protein</fullName>
    </submittedName>
</protein>
<dbReference type="EMBL" id="CAJFCW020000004">
    <property type="protein sequence ID" value="CAG9113247.1"/>
    <property type="molecule type" value="Genomic_DNA"/>
</dbReference>
<sequence>MKKDEVIKIVFLIWFILVLETTTVIEYTAKITYKDQKVLWTWTEPVVLIRSSSHNKKDVINGNGYVFSHLGKREFISVGDYLYNSSLVSKNLIEMVIEADNFPDFRFVSDGFNLLYIKGTNLVLSDYLTCTRERVVCGNLDEEVIGFDEAEFNVIVKEADGTYSKLFIYDSCSKKVIEPDSDLHKIALYLINPGNNHIESQWYNLRHIALFSPNSVDQLAAGHLMKFKVSPLKNDVQLCQDLSKYLRQLIAYLTVVQIVIHMWFVVAVILVFVIIYGNLKVFKVLKKKLLRAKRREKEADIDRRLAASTSTEDGYE</sequence>
<keyword evidence="1" id="KW-0812">Transmembrane</keyword>
<dbReference type="AlphaFoldDB" id="A0A811KX49"/>
<evidence type="ECO:0000256" key="1">
    <source>
        <dbReference type="SAM" id="Phobius"/>
    </source>
</evidence>
<dbReference type="EMBL" id="CAJFDH010000004">
    <property type="protein sequence ID" value="CAD5220132.1"/>
    <property type="molecule type" value="Genomic_DNA"/>
</dbReference>
<keyword evidence="3" id="KW-1185">Reference proteome</keyword>
<evidence type="ECO:0000313" key="3">
    <source>
        <dbReference type="Proteomes" id="UP000614601"/>
    </source>
</evidence>
<name>A0A811KX49_9BILA</name>
<organism evidence="2 3">
    <name type="scientific">Bursaphelenchus okinawaensis</name>
    <dbReference type="NCBI Taxonomy" id="465554"/>
    <lineage>
        <taxon>Eukaryota</taxon>
        <taxon>Metazoa</taxon>
        <taxon>Ecdysozoa</taxon>
        <taxon>Nematoda</taxon>
        <taxon>Chromadorea</taxon>
        <taxon>Rhabditida</taxon>
        <taxon>Tylenchina</taxon>
        <taxon>Tylenchomorpha</taxon>
        <taxon>Aphelenchoidea</taxon>
        <taxon>Aphelenchoididae</taxon>
        <taxon>Bursaphelenchus</taxon>
    </lineage>
</organism>
<comment type="caution">
    <text evidence="2">The sequence shown here is derived from an EMBL/GenBank/DDBJ whole genome shotgun (WGS) entry which is preliminary data.</text>
</comment>
<gene>
    <name evidence="2" type="ORF">BOKJ2_LOCUS8791</name>
</gene>
<keyword evidence="1" id="KW-1133">Transmembrane helix</keyword>
<feature type="transmembrane region" description="Helical" evidence="1">
    <location>
        <begin position="249"/>
        <end position="279"/>
    </location>
</feature>